<dbReference type="GO" id="GO:0005886">
    <property type="term" value="C:plasma membrane"/>
    <property type="evidence" value="ECO:0007669"/>
    <property type="project" value="UniProtKB-SubCell"/>
</dbReference>
<evidence type="ECO:0000256" key="5">
    <source>
        <dbReference type="ARBA" id="ARBA00022989"/>
    </source>
</evidence>
<keyword evidence="3" id="KW-1003">Cell membrane</keyword>
<feature type="transmembrane region" description="Helical" evidence="7">
    <location>
        <begin position="374"/>
        <end position="398"/>
    </location>
</feature>
<dbReference type="GO" id="GO:0006814">
    <property type="term" value="P:sodium ion transport"/>
    <property type="evidence" value="ECO:0007669"/>
    <property type="project" value="InterPro"/>
</dbReference>
<dbReference type="KEGG" id="ter:Tery_3858"/>
<dbReference type="NCBIfam" id="TIGR00792">
    <property type="entry name" value="gph"/>
    <property type="match status" value="1"/>
</dbReference>
<evidence type="ECO:0000256" key="1">
    <source>
        <dbReference type="ARBA" id="ARBA00004651"/>
    </source>
</evidence>
<dbReference type="Gene3D" id="1.20.1250.20">
    <property type="entry name" value="MFS general substrate transporter like domains"/>
    <property type="match status" value="1"/>
</dbReference>
<dbReference type="PANTHER" id="PTHR11328:SF24">
    <property type="entry name" value="MAJOR FACILITATOR SUPERFAMILY (MFS) PROFILE DOMAIN-CONTAINING PROTEIN"/>
    <property type="match status" value="1"/>
</dbReference>
<evidence type="ECO:0000256" key="4">
    <source>
        <dbReference type="ARBA" id="ARBA00022692"/>
    </source>
</evidence>
<feature type="transmembrane region" description="Helical" evidence="7">
    <location>
        <begin position="242"/>
        <end position="268"/>
    </location>
</feature>
<dbReference type="PANTHER" id="PTHR11328">
    <property type="entry name" value="MAJOR FACILITATOR SUPERFAMILY DOMAIN-CONTAINING PROTEIN"/>
    <property type="match status" value="1"/>
</dbReference>
<keyword evidence="5 7" id="KW-1133">Transmembrane helix</keyword>
<dbReference type="STRING" id="203124.Tery_3858"/>
<dbReference type="OrthoDB" id="9764596at2"/>
<feature type="transmembrane region" description="Helical" evidence="7">
    <location>
        <begin position="157"/>
        <end position="175"/>
    </location>
</feature>
<feature type="transmembrane region" description="Helical" evidence="7">
    <location>
        <begin position="187"/>
        <end position="206"/>
    </location>
</feature>
<dbReference type="InterPro" id="IPR036259">
    <property type="entry name" value="MFS_trans_sf"/>
</dbReference>
<dbReference type="CDD" id="cd17332">
    <property type="entry name" value="MFS_MelB_like"/>
    <property type="match status" value="1"/>
</dbReference>
<feature type="transmembrane region" description="Helical" evidence="7">
    <location>
        <begin position="332"/>
        <end position="353"/>
    </location>
</feature>
<dbReference type="FunFam" id="1.20.1250.20:FF:000183">
    <property type="entry name" value="sodium-dependent lysophosphatidylcholine symporter 1 isoform X2"/>
    <property type="match status" value="1"/>
</dbReference>
<evidence type="ECO:0000256" key="6">
    <source>
        <dbReference type="ARBA" id="ARBA00023136"/>
    </source>
</evidence>
<keyword evidence="2" id="KW-0813">Transport</keyword>
<accession>Q10XX6</accession>
<feature type="transmembrane region" description="Helical" evidence="7">
    <location>
        <begin position="307"/>
        <end position="326"/>
    </location>
</feature>
<keyword evidence="4 7" id="KW-0812">Transmembrane</keyword>
<dbReference type="GO" id="GO:0008643">
    <property type="term" value="P:carbohydrate transport"/>
    <property type="evidence" value="ECO:0007669"/>
    <property type="project" value="InterPro"/>
</dbReference>
<dbReference type="HOGENOM" id="CLU_027408_6_0_3"/>
<evidence type="ECO:0000313" key="8">
    <source>
        <dbReference type="EMBL" id="ABG52898.1"/>
    </source>
</evidence>
<feature type="transmembrane region" description="Helical" evidence="7">
    <location>
        <begin position="85"/>
        <end position="106"/>
    </location>
</feature>
<proteinExistence type="predicted"/>
<dbReference type="eggNOG" id="COG2211">
    <property type="taxonomic scope" value="Bacteria"/>
</dbReference>
<evidence type="ECO:0000256" key="2">
    <source>
        <dbReference type="ARBA" id="ARBA00022448"/>
    </source>
</evidence>
<protein>
    <submittedName>
        <fullName evidence="8">Sugar (Glycoside-Pentoside-Hexuronide) transporter</fullName>
    </submittedName>
</protein>
<feature type="transmembrane region" description="Helical" evidence="7">
    <location>
        <begin position="112"/>
        <end position="136"/>
    </location>
</feature>
<comment type="subcellular location">
    <subcellularLocation>
        <location evidence="1">Cell membrane</location>
        <topology evidence="1">Multi-pass membrane protein</topology>
    </subcellularLocation>
</comment>
<keyword evidence="6 7" id="KW-0472">Membrane</keyword>
<dbReference type="AlphaFoldDB" id="Q10XX6"/>
<dbReference type="EMBL" id="CP000393">
    <property type="protein sequence ID" value="ABG52898.1"/>
    <property type="molecule type" value="Genomic_DNA"/>
</dbReference>
<sequence>MNNHSIQTEKLNFWTKLAYGAGDFGPAICANIQLFFLLPFFTNVVGLPADIAGSILMIGKISDAVNDPIIGVMSDRTVHPWGRRYPWMVFGAIPFGVLFCLQWIVPSTNQSFLFWYYVVIAVLFNIAYTVVNLPYAALTPELTQDFDERTSLNSFRFAFSIGGSILSLVIVKLIFSLFQDNPIQKYFLVGLVCAIISVLPIYWCFFGTRDRALSHNGKQKEDNNTNLPIVEQIRVAFSNRPFLFVIGIYLCSWLAVQLTSSVLYYFVINWMQLPEVTHPNVAITVQGTALIMLFFWSFVSKKVGKKAVYFMGICLWIIAQCGLFFIQPGQVALMYFLAVIAGFGVSTAYLVPWSMIPDVIDLDELNTGQRREGIFYSFMVFLQKLGLAIGLFLVGVALDLAGFIETIPGETPPIQPESALIAIRVAIAPLPTIFLMLGLLLTYLYPITREIHNEILLKLGERKQKRGKT</sequence>
<organism evidence="8">
    <name type="scientific">Trichodesmium erythraeum (strain IMS101)</name>
    <dbReference type="NCBI Taxonomy" id="203124"/>
    <lineage>
        <taxon>Bacteria</taxon>
        <taxon>Bacillati</taxon>
        <taxon>Cyanobacteriota</taxon>
        <taxon>Cyanophyceae</taxon>
        <taxon>Oscillatoriophycideae</taxon>
        <taxon>Oscillatoriales</taxon>
        <taxon>Microcoleaceae</taxon>
        <taxon>Trichodesmium</taxon>
    </lineage>
</organism>
<feature type="transmembrane region" description="Helical" evidence="7">
    <location>
        <begin position="418"/>
        <end position="445"/>
    </location>
</feature>
<name>Q10XX6_TRIEI</name>
<evidence type="ECO:0000256" key="3">
    <source>
        <dbReference type="ARBA" id="ARBA00022475"/>
    </source>
</evidence>
<feature type="transmembrane region" description="Helical" evidence="7">
    <location>
        <begin position="280"/>
        <end position="300"/>
    </location>
</feature>
<dbReference type="RefSeq" id="WP_011613228.1">
    <property type="nucleotide sequence ID" value="NC_008312.1"/>
</dbReference>
<evidence type="ECO:0000256" key="7">
    <source>
        <dbReference type="SAM" id="Phobius"/>
    </source>
</evidence>
<dbReference type="GO" id="GO:0015293">
    <property type="term" value="F:symporter activity"/>
    <property type="evidence" value="ECO:0007669"/>
    <property type="project" value="InterPro"/>
</dbReference>
<reference evidence="8" key="1">
    <citation type="submission" date="2006-06" db="EMBL/GenBank/DDBJ databases">
        <title>Complete sequence of Trichodesmium erythraeum IMS101.</title>
        <authorList>
            <consortium name="US DOE Joint Genome Institute"/>
            <person name="Copeland A."/>
            <person name="Lucas S."/>
            <person name="Lapidus A."/>
            <person name="Barry K."/>
            <person name="Detter J.C."/>
            <person name="Glavina del Rio T."/>
            <person name="Hammon N."/>
            <person name="Israni S."/>
            <person name="Dalin E."/>
            <person name="Tice H."/>
            <person name="Pitluck S."/>
            <person name="Kiss H."/>
            <person name="Munk A.C."/>
            <person name="Brettin T."/>
            <person name="Bruce D."/>
            <person name="Han C."/>
            <person name="Tapia R."/>
            <person name="Gilna P."/>
            <person name="Schmutz J."/>
            <person name="Larimer F."/>
            <person name="Land M."/>
            <person name="Hauser L."/>
            <person name="Kyrpides N."/>
            <person name="Kim E."/>
            <person name="Richardson P."/>
        </authorList>
    </citation>
    <scope>NUCLEOTIDE SEQUENCE [LARGE SCALE GENOMIC DNA]</scope>
    <source>
        <strain evidence="8">IMS101</strain>
    </source>
</reference>
<dbReference type="InterPro" id="IPR039672">
    <property type="entry name" value="MFS_2"/>
</dbReference>
<dbReference type="InterPro" id="IPR001927">
    <property type="entry name" value="Na/Gal_symport"/>
</dbReference>
<dbReference type="SUPFAM" id="SSF103473">
    <property type="entry name" value="MFS general substrate transporter"/>
    <property type="match status" value="1"/>
</dbReference>
<dbReference type="Pfam" id="PF13347">
    <property type="entry name" value="MFS_2"/>
    <property type="match status" value="1"/>
</dbReference>
<gene>
    <name evidence="8" type="ordered locus">Tery_3858</name>
</gene>